<dbReference type="EMBL" id="JACGWJ010000032">
    <property type="protein sequence ID" value="KAL0296019.1"/>
    <property type="molecule type" value="Genomic_DNA"/>
</dbReference>
<evidence type="ECO:0000313" key="2">
    <source>
        <dbReference type="EMBL" id="KAL0296019.1"/>
    </source>
</evidence>
<proteinExistence type="predicted"/>
<evidence type="ECO:0000256" key="1">
    <source>
        <dbReference type="SAM" id="MobiDB-lite"/>
    </source>
</evidence>
<comment type="caution">
    <text evidence="2">The sequence shown here is derived from an EMBL/GenBank/DDBJ whole genome shotgun (WGS) entry which is preliminary data.</text>
</comment>
<protein>
    <submittedName>
        <fullName evidence="2">Uncharacterized protein</fullName>
    </submittedName>
</protein>
<accession>A0AAW2JNT2</accession>
<sequence>MNSCIANRVHPLQGTLPTRVPQPAPEVDTFATLEGGLPFVQLEPGAGSPSALVSIEVESNSTHIVAQILEYTRKLHSTGVLISDSSAKDMPPEAPDANEGPSSPRSEREKTSIRVTVLALLGLLSLATRV</sequence>
<name>A0AAW2JNT2_SESRA</name>
<organism evidence="2">
    <name type="scientific">Sesamum radiatum</name>
    <name type="common">Black benniseed</name>
    <dbReference type="NCBI Taxonomy" id="300843"/>
    <lineage>
        <taxon>Eukaryota</taxon>
        <taxon>Viridiplantae</taxon>
        <taxon>Streptophyta</taxon>
        <taxon>Embryophyta</taxon>
        <taxon>Tracheophyta</taxon>
        <taxon>Spermatophyta</taxon>
        <taxon>Magnoliopsida</taxon>
        <taxon>eudicotyledons</taxon>
        <taxon>Gunneridae</taxon>
        <taxon>Pentapetalae</taxon>
        <taxon>asterids</taxon>
        <taxon>lamiids</taxon>
        <taxon>Lamiales</taxon>
        <taxon>Pedaliaceae</taxon>
        <taxon>Sesamum</taxon>
    </lineage>
</organism>
<reference evidence="2" key="1">
    <citation type="submission" date="2020-06" db="EMBL/GenBank/DDBJ databases">
        <authorList>
            <person name="Li T."/>
            <person name="Hu X."/>
            <person name="Zhang T."/>
            <person name="Song X."/>
            <person name="Zhang H."/>
            <person name="Dai N."/>
            <person name="Sheng W."/>
            <person name="Hou X."/>
            <person name="Wei L."/>
        </authorList>
    </citation>
    <scope>NUCLEOTIDE SEQUENCE</scope>
    <source>
        <strain evidence="2">G02</strain>
        <tissue evidence="2">Leaf</tissue>
    </source>
</reference>
<reference evidence="2" key="2">
    <citation type="journal article" date="2024" name="Plant">
        <title>Genomic evolution and insights into agronomic trait innovations of Sesamum species.</title>
        <authorList>
            <person name="Miao H."/>
            <person name="Wang L."/>
            <person name="Qu L."/>
            <person name="Liu H."/>
            <person name="Sun Y."/>
            <person name="Le M."/>
            <person name="Wang Q."/>
            <person name="Wei S."/>
            <person name="Zheng Y."/>
            <person name="Lin W."/>
            <person name="Duan Y."/>
            <person name="Cao H."/>
            <person name="Xiong S."/>
            <person name="Wang X."/>
            <person name="Wei L."/>
            <person name="Li C."/>
            <person name="Ma Q."/>
            <person name="Ju M."/>
            <person name="Zhao R."/>
            <person name="Li G."/>
            <person name="Mu C."/>
            <person name="Tian Q."/>
            <person name="Mei H."/>
            <person name="Zhang T."/>
            <person name="Gao T."/>
            <person name="Zhang H."/>
        </authorList>
    </citation>
    <scope>NUCLEOTIDE SEQUENCE</scope>
    <source>
        <strain evidence="2">G02</strain>
    </source>
</reference>
<gene>
    <name evidence="2" type="ORF">Sradi_6654000</name>
</gene>
<feature type="region of interest" description="Disordered" evidence="1">
    <location>
        <begin position="82"/>
        <end position="111"/>
    </location>
</feature>
<dbReference type="AlphaFoldDB" id="A0AAW2JNT2"/>